<organism evidence="1 2">
    <name type="scientific">Stylonychia lemnae</name>
    <name type="common">Ciliate</name>
    <dbReference type="NCBI Taxonomy" id="5949"/>
    <lineage>
        <taxon>Eukaryota</taxon>
        <taxon>Sar</taxon>
        <taxon>Alveolata</taxon>
        <taxon>Ciliophora</taxon>
        <taxon>Intramacronucleata</taxon>
        <taxon>Spirotrichea</taxon>
        <taxon>Stichotrichia</taxon>
        <taxon>Sporadotrichida</taxon>
        <taxon>Oxytrichidae</taxon>
        <taxon>Stylonychinae</taxon>
        <taxon>Stylonychia</taxon>
    </lineage>
</organism>
<reference evidence="1 2" key="1">
    <citation type="submission" date="2014-06" db="EMBL/GenBank/DDBJ databases">
        <authorList>
            <person name="Swart Estienne"/>
        </authorList>
    </citation>
    <scope>NUCLEOTIDE SEQUENCE [LARGE SCALE GENOMIC DNA]</scope>
    <source>
        <strain evidence="1 2">130c</strain>
    </source>
</reference>
<sequence>MEIKQKLHSRNSNTILNSPTKLKLKKSQIKILGSVGSSREFTSQKFFKTLKQGISNPEQLKGDSDDDNSDKCKGVPLTKNIDNFAFQTQTKDSKIFWKDSHLAFNDKQTIENCEESKSSDRGKLWRSISLNQKMLKSIIQHQEQQTYKDDSNLELIPLQVKQDTDKRESPYNKNQRYLFSQNHNDRKSFINCLQTFSPMRMNNNDPKKLMISFIRPSNLDYKSLSPVRSPVRADSTRSINVQQIIDQINAKNSAQLSKHPINTQSTRDLKFYLENEFNVPQAAALKKQTQSLLTHTRDFDLKKKKLRIKKVQQTLKTQQPISQFQKSSSTTNLNPNSNNLLQIKISKQLLPGSNMYNEKEIRA</sequence>
<accession>A0A078ACK4</accession>
<dbReference type="EMBL" id="CCKQ01008153">
    <property type="protein sequence ID" value="CDW79596.1"/>
    <property type="molecule type" value="Genomic_DNA"/>
</dbReference>
<protein>
    <submittedName>
        <fullName evidence="1">Uncharacterized protein</fullName>
    </submittedName>
</protein>
<dbReference type="InParanoid" id="A0A078ACK4"/>
<dbReference type="Proteomes" id="UP000039865">
    <property type="component" value="Unassembled WGS sequence"/>
</dbReference>
<dbReference type="AlphaFoldDB" id="A0A078ACK4"/>
<evidence type="ECO:0000313" key="2">
    <source>
        <dbReference type="Proteomes" id="UP000039865"/>
    </source>
</evidence>
<evidence type="ECO:0000313" key="1">
    <source>
        <dbReference type="EMBL" id="CDW79596.1"/>
    </source>
</evidence>
<proteinExistence type="predicted"/>
<gene>
    <name evidence="1" type="primary">Contig10633.g11353</name>
    <name evidence="1" type="ORF">STYLEM_8586</name>
</gene>
<name>A0A078ACK4_STYLE</name>
<keyword evidence="2" id="KW-1185">Reference proteome</keyword>